<name>A0A073CCR0_PLAA1</name>
<protein>
    <recommendedName>
        <fullName evidence="3">Fluorescence recovery protein</fullName>
    </recommendedName>
</protein>
<dbReference type="PATRIC" id="fig|388467.6.peg.125"/>
<dbReference type="RefSeq" id="WP_040957450.1">
    <property type="nucleotide sequence ID" value="NZ_CM002803.1"/>
</dbReference>
<keyword evidence="2" id="KW-1185">Reference proteome</keyword>
<dbReference type="AlphaFoldDB" id="A0A073CCR0"/>
<dbReference type="InterPro" id="IPR041601">
    <property type="entry name" value="FRP"/>
</dbReference>
<dbReference type="HOGENOM" id="CLU_170272_0_0_3"/>
<dbReference type="Pfam" id="PF18032">
    <property type="entry name" value="FRP"/>
    <property type="match status" value="1"/>
</dbReference>
<reference evidence="1 2" key="1">
    <citation type="journal article" date="2014" name="Appl. Environ. Microbiol.">
        <title>Elucidation of insertion elements encoded on plasmids and in vitro construction of shuttle vectors from the toxic cyanobacterium Planktothrix.</title>
        <authorList>
            <person name="Christiansen G."/>
            <person name="Goesmann A."/>
            <person name="Kurmayer R."/>
        </authorList>
    </citation>
    <scope>NUCLEOTIDE SEQUENCE [LARGE SCALE GENOMIC DNA]</scope>
    <source>
        <strain evidence="1 2">NIVA-CYA 126/8</strain>
    </source>
</reference>
<dbReference type="GO" id="GO:0042651">
    <property type="term" value="C:thylakoid membrane"/>
    <property type="evidence" value="ECO:0007669"/>
    <property type="project" value="InterPro"/>
</dbReference>
<evidence type="ECO:0000313" key="1">
    <source>
        <dbReference type="EMBL" id="KEI65418.1"/>
    </source>
</evidence>
<dbReference type="eggNOG" id="ENOG5032S2M">
    <property type="taxonomic scope" value="Bacteria"/>
</dbReference>
<dbReference type="Gene3D" id="6.10.140.1840">
    <property type="match status" value="1"/>
</dbReference>
<dbReference type="InterPro" id="IPR053747">
    <property type="entry name" value="Fluoresc_Recovery_Reg"/>
</dbReference>
<evidence type="ECO:0000313" key="2">
    <source>
        <dbReference type="Proteomes" id="UP000027395"/>
    </source>
</evidence>
<proteinExistence type="predicted"/>
<gene>
    <name evidence="1" type="ORF">A19Y_0174</name>
</gene>
<dbReference type="Proteomes" id="UP000027395">
    <property type="component" value="Chromosome"/>
</dbReference>
<dbReference type="STRING" id="388467.A19Y_0174"/>
<evidence type="ECO:0008006" key="3">
    <source>
        <dbReference type="Google" id="ProtNLM"/>
    </source>
</evidence>
<accession>A0A073CCR0</accession>
<sequence>MMQVNEIEWSEAEKEVAKAAFDMAYKREINALIDEVRKQSSEIVEIDDIWRLHDFLSARRHNIDGKYDYEYSGLIFVFASLVKDGWLHLNELDGLNTNKLTKIAAIARI</sequence>
<dbReference type="EMBL" id="CM002803">
    <property type="protein sequence ID" value="KEI65418.1"/>
    <property type="molecule type" value="Genomic_DNA"/>
</dbReference>
<organism evidence="1 2">
    <name type="scientific">Planktothrix agardhii (strain NIVA-CYA 126/8)</name>
    <dbReference type="NCBI Taxonomy" id="388467"/>
    <lineage>
        <taxon>Bacteria</taxon>
        <taxon>Bacillati</taxon>
        <taxon>Cyanobacteriota</taxon>
        <taxon>Cyanophyceae</taxon>
        <taxon>Oscillatoriophycideae</taxon>
        <taxon>Oscillatoriales</taxon>
        <taxon>Microcoleaceae</taxon>
        <taxon>Planktothrix</taxon>
    </lineage>
</organism>